<feature type="region of interest" description="Disordered" evidence="1">
    <location>
        <begin position="330"/>
        <end position="398"/>
    </location>
</feature>
<dbReference type="Gene3D" id="3.40.50.300">
    <property type="entry name" value="P-loop containing nucleotide triphosphate hydrolases"/>
    <property type="match status" value="1"/>
</dbReference>
<evidence type="ECO:0000256" key="1">
    <source>
        <dbReference type="SAM" id="MobiDB-lite"/>
    </source>
</evidence>
<proteinExistence type="predicted"/>
<gene>
    <name evidence="2" type="ORF">POM88_039118</name>
</gene>
<accession>A0AAD8M8M9</accession>
<dbReference type="GO" id="GO:0003677">
    <property type="term" value="F:DNA binding"/>
    <property type="evidence" value="ECO:0007669"/>
    <property type="project" value="InterPro"/>
</dbReference>
<dbReference type="Gene3D" id="1.20.272.10">
    <property type="match status" value="1"/>
</dbReference>
<feature type="compositionally biased region" description="Low complexity" evidence="1">
    <location>
        <begin position="367"/>
        <end position="391"/>
    </location>
</feature>
<dbReference type="InterPro" id="IPR027417">
    <property type="entry name" value="P-loop_NTPase"/>
</dbReference>
<dbReference type="GO" id="GO:0005634">
    <property type="term" value="C:nucleus"/>
    <property type="evidence" value="ECO:0007669"/>
    <property type="project" value="TreeGrafter"/>
</dbReference>
<dbReference type="InterPro" id="IPR008921">
    <property type="entry name" value="DNA_pol3_clamp-load_cplx_C"/>
</dbReference>
<dbReference type="InterPro" id="IPR050238">
    <property type="entry name" value="DNA_Rep/Repair_Clamp_Loader"/>
</dbReference>
<dbReference type="GO" id="GO:0005663">
    <property type="term" value="C:DNA replication factor C complex"/>
    <property type="evidence" value="ECO:0007669"/>
    <property type="project" value="TreeGrafter"/>
</dbReference>
<dbReference type="AlphaFoldDB" id="A0AAD8M8M9"/>
<feature type="region of interest" description="Disordered" evidence="1">
    <location>
        <begin position="71"/>
        <end position="116"/>
    </location>
</feature>
<dbReference type="Pfam" id="PF21960">
    <property type="entry name" value="RCF1-5-like_lid"/>
    <property type="match status" value="1"/>
</dbReference>
<evidence type="ECO:0000313" key="3">
    <source>
        <dbReference type="Proteomes" id="UP001237642"/>
    </source>
</evidence>
<feature type="compositionally biased region" description="Acidic residues" evidence="1">
    <location>
        <begin position="22"/>
        <end position="33"/>
    </location>
</feature>
<dbReference type="GO" id="GO:0006281">
    <property type="term" value="P:DNA repair"/>
    <property type="evidence" value="ECO:0007669"/>
    <property type="project" value="TreeGrafter"/>
</dbReference>
<dbReference type="SUPFAM" id="SSF48019">
    <property type="entry name" value="post-AAA+ oligomerization domain-like"/>
    <property type="match status" value="1"/>
</dbReference>
<dbReference type="FunFam" id="1.10.8.60:FF:000030">
    <property type="entry name" value="replication factor C subunit 3"/>
    <property type="match status" value="1"/>
</dbReference>
<keyword evidence="3" id="KW-1185">Reference proteome</keyword>
<dbReference type="Pfam" id="PF22534">
    <property type="entry name" value="RFC_C"/>
    <property type="match status" value="1"/>
</dbReference>
<name>A0AAD8M8M9_9APIA</name>
<reference evidence="2" key="1">
    <citation type="submission" date="2023-02" db="EMBL/GenBank/DDBJ databases">
        <title>Genome of toxic invasive species Heracleum sosnowskyi carries increased number of genes despite the absence of recent whole-genome duplications.</title>
        <authorList>
            <person name="Schelkunov M."/>
            <person name="Shtratnikova V."/>
            <person name="Makarenko M."/>
            <person name="Klepikova A."/>
            <person name="Omelchenko D."/>
            <person name="Novikova G."/>
            <person name="Obukhova E."/>
            <person name="Bogdanov V."/>
            <person name="Penin A."/>
            <person name="Logacheva M."/>
        </authorList>
    </citation>
    <scope>NUCLEOTIDE SEQUENCE</scope>
    <source>
        <strain evidence="2">Hsosn_3</strain>
        <tissue evidence="2">Leaf</tissue>
    </source>
</reference>
<dbReference type="PANTHER" id="PTHR11669:SF25">
    <property type="entry name" value="OS02G0704966 PROTEIN"/>
    <property type="match status" value="1"/>
</dbReference>
<dbReference type="EMBL" id="JAUIZM010000009">
    <property type="protein sequence ID" value="KAK1363557.1"/>
    <property type="molecule type" value="Genomic_DNA"/>
</dbReference>
<sequence length="808" mass="91061">MEKPKRLSRTNSKATRSGYEPSDTETEWQEETPGDDHDQMNGDEDFQVSNTGADQARNFSSLRLGRLTAKFEQDVSSPVTSKASQGLRRHSKSPYKPQRDEGNALPLPPGRRTISPLLSRPASELRKNVSPFARTEVRNNVSPFARNEVRRNASPFAKTEIRNNVSPFAKTEHRRHVSPYKPVRENHGFRTDSMGSLDRKQIHRDVNDHTGRVTDKVNYSHRSASAPRPRDKDHHIKYNNTEQKKHGRTPSPLARNPSPLARNLSLKEEDKNSPSVGEINEILASAKISRGLVGDAPIMDSTDSISPGDIFFSREYGAVTMQKIIFPKNGGFEGSLSSKPQRPMENLHSPRHRNNTNGTSNVKFQTNSSSNGLTRNSSSVTSSAVSRQSSNLSDASERTNGTAMKFAVNRKKKQTDAWFPCMSGSCRTKKPPQGERAFDEASFIEKAFVVESLRQFWADKHQPASLNGFACRKHEAQLLKKLVDQDISPHILLKGPPGSGKKALTMAYLREIYGDPASNITHERRYFQVQETRSMQVSVPVTSSAHHVELNVHKEPNAKYALMALIKQISSNHSVTPEISNVNFKADYTVMVLYDVDKAAENIQHLIKWIMDCYTDVCKLVLCCEDDYDIIESVKTRCKIIKVDAPVTHEIMEVLLQIALKENFEISMSFAAKISTKAKQNLRRAILALEACKAHNYPFAEDQPIPMGWEEVVVDLAAEILADPTPNRLLNVRGKLQRLLVDFVHPKLILQKLIEEFLKVVGANLKRELYYWHGYYEKRLPVGTTAVLKLEEFVAKFMSIHRKSSSNN</sequence>
<dbReference type="Gene3D" id="1.10.8.60">
    <property type="match status" value="1"/>
</dbReference>
<reference evidence="2" key="2">
    <citation type="submission" date="2023-05" db="EMBL/GenBank/DDBJ databases">
        <authorList>
            <person name="Schelkunov M.I."/>
        </authorList>
    </citation>
    <scope>NUCLEOTIDE SEQUENCE</scope>
    <source>
        <strain evidence="2">Hsosn_3</strain>
        <tissue evidence="2">Leaf</tissue>
    </source>
</reference>
<dbReference type="Proteomes" id="UP001237642">
    <property type="component" value="Unassembled WGS sequence"/>
</dbReference>
<dbReference type="GO" id="GO:0006261">
    <property type="term" value="P:DNA-templated DNA replication"/>
    <property type="evidence" value="ECO:0007669"/>
    <property type="project" value="TreeGrafter"/>
</dbReference>
<organism evidence="2 3">
    <name type="scientific">Heracleum sosnowskyi</name>
    <dbReference type="NCBI Taxonomy" id="360622"/>
    <lineage>
        <taxon>Eukaryota</taxon>
        <taxon>Viridiplantae</taxon>
        <taxon>Streptophyta</taxon>
        <taxon>Embryophyta</taxon>
        <taxon>Tracheophyta</taxon>
        <taxon>Spermatophyta</taxon>
        <taxon>Magnoliopsida</taxon>
        <taxon>eudicotyledons</taxon>
        <taxon>Gunneridae</taxon>
        <taxon>Pentapetalae</taxon>
        <taxon>asterids</taxon>
        <taxon>campanulids</taxon>
        <taxon>Apiales</taxon>
        <taxon>Apiaceae</taxon>
        <taxon>Apioideae</taxon>
        <taxon>apioid superclade</taxon>
        <taxon>Tordylieae</taxon>
        <taxon>Tordyliinae</taxon>
        <taxon>Heracleum</taxon>
    </lineage>
</organism>
<feature type="compositionally biased region" description="Basic and acidic residues" evidence="1">
    <location>
        <begin position="197"/>
        <end position="215"/>
    </location>
</feature>
<feature type="compositionally biased region" description="Polar residues" evidence="1">
    <location>
        <begin position="74"/>
        <end position="84"/>
    </location>
</feature>
<evidence type="ECO:0000313" key="2">
    <source>
        <dbReference type="EMBL" id="KAK1363557.1"/>
    </source>
</evidence>
<feature type="region of interest" description="Disordered" evidence="1">
    <location>
        <begin position="182"/>
        <end position="259"/>
    </location>
</feature>
<feature type="region of interest" description="Disordered" evidence="1">
    <location>
        <begin position="1"/>
        <end position="59"/>
    </location>
</feature>
<comment type="caution">
    <text evidence="2">The sequence shown here is derived from an EMBL/GenBank/DDBJ whole genome shotgun (WGS) entry which is preliminary data.</text>
</comment>
<dbReference type="GO" id="GO:0003689">
    <property type="term" value="F:DNA clamp loader activity"/>
    <property type="evidence" value="ECO:0007669"/>
    <property type="project" value="TreeGrafter"/>
</dbReference>
<feature type="compositionally biased region" description="Polar residues" evidence="1">
    <location>
        <begin position="47"/>
        <end position="59"/>
    </location>
</feature>
<protein>
    <submittedName>
        <fullName evidence="2">Isoflavone reductase-like protein 4</fullName>
    </submittedName>
</protein>
<feature type="compositionally biased region" description="Polar residues" evidence="1">
    <location>
        <begin position="355"/>
        <end position="366"/>
    </location>
</feature>
<dbReference type="SUPFAM" id="SSF52540">
    <property type="entry name" value="P-loop containing nucleoside triphosphate hydrolases"/>
    <property type="match status" value="1"/>
</dbReference>
<dbReference type="PANTHER" id="PTHR11669">
    <property type="entry name" value="REPLICATION FACTOR C / DNA POLYMERASE III GAMMA-TAU SUBUNIT"/>
    <property type="match status" value="1"/>
</dbReference>